<evidence type="ECO:0008006" key="3">
    <source>
        <dbReference type="Google" id="ProtNLM"/>
    </source>
</evidence>
<name>A0A250IJ85_9BACT</name>
<organism evidence="1 2">
    <name type="scientific">Melittangium boletus DSM 14713</name>
    <dbReference type="NCBI Taxonomy" id="1294270"/>
    <lineage>
        <taxon>Bacteria</taxon>
        <taxon>Pseudomonadati</taxon>
        <taxon>Myxococcota</taxon>
        <taxon>Myxococcia</taxon>
        <taxon>Myxococcales</taxon>
        <taxon>Cystobacterineae</taxon>
        <taxon>Archangiaceae</taxon>
        <taxon>Melittangium</taxon>
    </lineage>
</organism>
<accession>A0A250IJ85</accession>
<keyword evidence="2" id="KW-1185">Reference proteome</keyword>
<gene>
    <name evidence="1" type="ORF">MEBOL_005360</name>
</gene>
<dbReference type="Proteomes" id="UP000217289">
    <property type="component" value="Chromosome"/>
</dbReference>
<dbReference type="OrthoDB" id="5493936at2"/>
<protein>
    <recommendedName>
        <fullName evidence="3">Lipoprotein</fullName>
    </recommendedName>
</protein>
<dbReference type="AlphaFoldDB" id="A0A250IJ85"/>
<dbReference type="KEGG" id="mbd:MEBOL_005360"/>
<evidence type="ECO:0000313" key="2">
    <source>
        <dbReference type="Proteomes" id="UP000217289"/>
    </source>
</evidence>
<dbReference type="RefSeq" id="WP_095980162.1">
    <property type="nucleotide sequence ID" value="NZ_CP022163.1"/>
</dbReference>
<sequence length="418" mass="44214">MNGLTRKFLTLSLLSLAGCDWEANHGRLVGFVVDGQSGQRLNFFKADGKNNIDDDADSKSQVYALINGEFRRAVPCGKGDLNDDNAIEADGCFQIEDIPEGMPIPLFAQAPGYERFVGEFTYPLLSEDVEHSQYVGNIRMFPKGFSVDYRFNVTLDNQPVPKVQLLCQYLPASALGNSLQTSGEFLTPKNTGSTTVSATTGEDGVAVIPGAQLVNGAEYHCEAVLNEPLDSRVLAGQGNFVAGVSQADQRIALATDAASTDTFLYAVRSNVDDPSVLLGAGGKLVVTFNRPVEIVSRTEDCQLATANAPDTNGNGLTGSLPANVANNGASETTTTELSGDGFTLSIGYKVATAFDSGDRGTSIDFNGIVLRPRNASNLAQMRSIGSAAGCAAVAGYTVTPLKNLRAGNVNQNTTLRLF</sequence>
<reference evidence="1 2" key="1">
    <citation type="submission" date="2017-06" db="EMBL/GenBank/DDBJ databases">
        <authorList>
            <person name="Kim H.J."/>
            <person name="Triplett B.A."/>
        </authorList>
    </citation>
    <scope>NUCLEOTIDE SEQUENCE [LARGE SCALE GENOMIC DNA]</scope>
    <source>
        <strain evidence="1 2">DSM 14713</strain>
    </source>
</reference>
<dbReference type="EMBL" id="CP022163">
    <property type="protein sequence ID" value="ATB31889.1"/>
    <property type="molecule type" value="Genomic_DNA"/>
</dbReference>
<evidence type="ECO:0000313" key="1">
    <source>
        <dbReference type="EMBL" id="ATB31889.1"/>
    </source>
</evidence>
<dbReference type="PROSITE" id="PS51257">
    <property type="entry name" value="PROKAR_LIPOPROTEIN"/>
    <property type="match status" value="1"/>
</dbReference>
<proteinExistence type="predicted"/>